<comment type="caution">
    <text evidence="2">The sequence shown here is derived from an EMBL/GenBank/DDBJ whole genome shotgun (WGS) entry which is preliminary data.</text>
</comment>
<dbReference type="EMBL" id="JACLAX010000027">
    <property type="protein sequence ID" value="MBC2670728.1"/>
    <property type="molecule type" value="Genomic_DNA"/>
</dbReference>
<protein>
    <submittedName>
        <fullName evidence="2">Uncharacterized protein</fullName>
    </submittedName>
</protein>
<gene>
    <name evidence="2" type="ORF">H7F53_16370</name>
</gene>
<dbReference type="RefSeq" id="WP_185680586.1">
    <property type="nucleotide sequence ID" value="NZ_JACLAX010000027.1"/>
</dbReference>
<evidence type="ECO:0000313" key="3">
    <source>
        <dbReference type="Proteomes" id="UP000551327"/>
    </source>
</evidence>
<sequence>MDKPMLINGDLVDGAAAREVINPATGRPFVAVARAIGGAMKPGSGMVCVNKPLDRPFDIPFGGARQSGPGRRRGRGPCGLSPAAWGQRGARMNVRRAVFCVDRSGWPAPTRVLN</sequence>
<accession>A0A7X1G141</accession>
<proteinExistence type="predicted"/>
<evidence type="ECO:0000313" key="2">
    <source>
        <dbReference type="EMBL" id="MBC2670728.1"/>
    </source>
</evidence>
<dbReference type="AlphaFoldDB" id="A0A7X1G141"/>
<reference evidence="2 3" key="1">
    <citation type="submission" date="2020-08" db="EMBL/GenBank/DDBJ databases">
        <title>The genome sequence of type strain Novosphingobium piscinae KCTC 42194.</title>
        <authorList>
            <person name="Liu Y."/>
        </authorList>
    </citation>
    <scope>NUCLEOTIDE SEQUENCE [LARGE SCALE GENOMIC DNA]</scope>
    <source>
        <strain evidence="2 3">KCTC 42194</strain>
    </source>
</reference>
<name>A0A7X1G141_9SPHN</name>
<evidence type="ECO:0000256" key="1">
    <source>
        <dbReference type="SAM" id="MobiDB-lite"/>
    </source>
</evidence>
<dbReference type="Proteomes" id="UP000551327">
    <property type="component" value="Unassembled WGS sequence"/>
</dbReference>
<feature type="region of interest" description="Disordered" evidence="1">
    <location>
        <begin position="59"/>
        <end position="85"/>
    </location>
</feature>
<organism evidence="2 3">
    <name type="scientific">Novosphingobium piscinae</name>
    <dbReference type="NCBI Taxonomy" id="1507448"/>
    <lineage>
        <taxon>Bacteria</taxon>
        <taxon>Pseudomonadati</taxon>
        <taxon>Pseudomonadota</taxon>
        <taxon>Alphaproteobacteria</taxon>
        <taxon>Sphingomonadales</taxon>
        <taxon>Sphingomonadaceae</taxon>
        <taxon>Novosphingobium</taxon>
    </lineage>
</organism>
<keyword evidence="3" id="KW-1185">Reference proteome</keyword>